<dbReference type="PANTHER" id="PTHR30478">
    <property type="entry name" value="DNA POLYMERASE III SUBUNIT BETA"/>
    <property type="match status" value="1"/>
</dbReference>
<evidence type="ECO:0000313" key="14">
    <source>
        <dbReference type="EMBL" id="GAM13998.1"/>
    </source>
</evidence>
<dbReference type="InterPro" id="IPR022635">
    <property type="entry name" value="DNA_polIII_beta_C"/>
</dbReference>
<dbReference type="InterPro" id="IPR022634">
    <property type="entry name" value="DNA_polIII_beta_N"/>
</dbReference>
<keyword evidence="15" id="KW-1185">Reference proteome</keyword>
<evidence type="ECO:0000256" key="8">
    <source>
        <dbReference type="ARBA" id="ARBA00022932"/>
    </source>
</evidence>
<sequence length="387" mass="43379">MSNLLQRKIERTKAMKFNIDKGCFYEALSDLSRSISAKAEPHIMSGIKITAHTEGLTLIVCNHLFFIERTIPIGTDKMLTIYETGSVVAPAKHLVDLVKKLPEELTVELMDRHKLSIKTDEISVVLSCFDVETYPKLPVLNLNNSVQIPGSLLNEILSQTAFAASSSDTRTVLTGLLVTFQDNKIKCAATNSHRLALRECDIETDIEGSYILPLASVKDFMRLFNDSVDMITVYVSENYLVFKALNLAMYTRLIEGNYPDLDSLIPAHPKTMITVQTSKLLKGIDRASLFNRESRNNNVKLELMHGSTLKISSYSPDLGNIEEIQQIIELHGEKELSLSLNSTFLIEALKAFTEEEVKLNFTGSMRPILIKPNSNKRHLHLISPVRG</sequence>
<dbReference type="PIRSF" id="PIRSF000804">
    <property type="entry name" value="DNA_pol_III_b"/>
    <property type="match status" value="1"/>
</dbReference>
<dbReference type="PANTHER" id="PTHR30478:SF0">
    <property type="entry name" value="BETA SLIDING CLAMP"/>
    <property type="match status" value="1"/>
</dbReference>
<evidence type="ECO:0000256" key="9">
    <source>
        <dbReference type="ARBA" id="ARBA00023125"/>
    </source>
</evidence>
<dbReference type="Pfam" id="PF02768">
    <property type="entry name" value="DNA_pol3_beta_3"/>
    <property type="match status" value="1"/>
</dbReference>
<dbReference type="GO" id="GO:0008408">
    <property type="term" value="F:3'-5' exonuclease activity"/>
    <property type="evidence" value="ECO:0007669"/>
    <property type="project" value="InterPro"/>
</dbReference>
<evidence type="ECO:0000256" key="7">
    <source>
        <dbReference type="ARBA" id="ARBA00022705"/>
    </source>
</evidence>
<keyword evidence="4 10" id="KW-0963">Cytoplasm</keyword>
<comment type="function">
    <text evidence="10">Confers DNA tethering and processivity to DNA polymerases and other proteins. Acts as a clamp, forming a ring around DNA (a reaction catalyzed by the clamp-loading complex) which diffuses in an ATP-independent manner freely and bidirectionally along dsDNA. Initially characterized for its ability to contact the catalytic subunit of DNA polymerase III (Pol III), a complex, multichain enzyme responsible for most of the replicative synthesis in bacteria; Pol III exhibits 3'-5' exonuclease proofreading activity. The beta chain is required for initiation of replication as well as for processivity of DNA replication.</text>
</comment>
<dbReference type="InterPro" id="IPR001001">
    <property type="entry name" value="DNA_polIII_beta"/>
</dbReference>
<evidence type="ECO:0000256" key="1">
    <source>
        <dbReference type="ARBA" id="ARBA00004496"/>
    </source>
</evidence>
<dbReference type="EMBL" id="BASE01000044">
    <property type="protein sequence ID" value="GAM13998.1"/>
    <property type="molecule type" value="Genomic_DNA"/>
</dbReference>
<dbReference type="GO" id="GO:0003677">
    <property type="term" value="F:DNA binding"/>
    <property type="evidence" value="ECO:0007669"/>
    <property type="project" value="UniProtKB-UniRule"/>
</dbReference>
<comment type="subunit">
    <text evidence="10">Forms a ring-shaped head-to-tail homodimer around DNA.</text>
</comment>
<dbReference type="GO" id="GO:0006271">
    <property type="term" value="P:DNA strand elongation involved in DNA replication"/>
    <property type="evidence" value="ECO:0007669"/>
    <property type="project" value="TreeGrafter"/>
</dbReference>
<evidence type="ECO:0000313" key="15">
    <source>
        <dbReference type="Proteomes" id="UP000031014"/>
    </source>
</evidence>
<evidence type="ECO:0000256" key="2">
    <source>
        <dbReference type="ARBA" id="ARBA00010752"/>
    </source>
</evidence>
<evidence type="ECO:0000259" key="13">
    <source>
        <dbReference type="Pfam" id="PF02768"/>
    </source>
</evidence>
<dbReference type="Pfam" id="PF02767">
    <property type="entry name" value="DNA_pol3_beta_2"/>
    <property type="match status" value="1"/>
</dbReference>
<keyword evidence="9" id="KW-0238">DNA-binding</keyword>
<dbReference type="Pfam" id="PF00712">
    <property type="entry name" value="DNA_pol3_beta"/>
    <property type="match status" value="1"/>
</dbReference>
<evidence type="ECO:0000256" key="10">
    <source>
        <dbReference type="PIRNR" id="PIRNR000804"/>
    </source>
</evidence>
<organism evidence="14 15">
    <name type="scientific">Mesobacillus selenatarsenatis (strain DSM 18680 / JCM 14380 / FERM P-15431 / SF-1)</name>
    <dbReference type="NCBI Taxonomy" id="1321606"/>
    <lineage>
        <taxon>Bacteria</taxon>
        <taxon>Bacillati</taxon>
        <taxon>Bacillota</taxon>
        <taxon>Bacilli</taxon>
        <taxon>Bacillales</taxon>
        <taxon>Bacillaceae</taxon>
        <taxon>Mesobacillus</taxon>
    </lineage>
</organism>
<dbReference type="Gene3D" id="3.10.150.10">
    <property type="entry name" value="DNA Polymerase III, subunit A, domain 2"/>
    <property type="match status" value="1"/>
</dbReference>
<dbReference type="AlphaFoldDB" id="A0A0A8X251"/>
<evidence type="ECO:0000256" key="5">
    <source>
        <dbReference type="ARBA" id="ARBA00022679"/>
    </source>
</evidence>
<dbReference type="STRING" id="1321606.SAMD00020551_2145"/>
<keyword evidence="7 10" id="KW-0235">DNA replication</keyword>
<comment type="caution">
    <text evidence="14">The sequence shown here is derived from an EMBL/GenBank/DDBJ whole genome shotgun (WGS) entry which is preliminary data.</text>
</comment>
<protein>
    <recommendedName>
        <fullName evidence="3 10">Beta sliding clamp</fullName>
    </recommendedName>
</protein>
<feature type="domain" description="DNA polymerase III beta sliding clamp C-terminal" evidence="13">
    <location>
        <begin position="263"/>
        <end position="386"/>
    </location>
</feature>
<dbReference type="InterPro" id="IPR046938">
    <property type="entry name" value="DNA_clamp_sf"/>
</dbReference>
<accession>A0A0A8X251</accession>
<dbReference type="SUPFAM" id="SSF55979">
    <property type="entry name" value="DNA clamp"/>
    <property type="match status" value="3"/>
</dbReference>
<evidence type="ECO:0000256" key="4">
    <source>
        <dbReference type="ARBA" id="ARBA00022490"/>
    </source>
</evidence>
<name>A0A0A8X251_MESS1</name>
<dbReference type="SMART" id="SM00480">
    <property type="entry name" value="POL3Bc"/>
    <property type="match status" value="1"/>
</dbReference>
<evidence type="ECO:0000256" key="3">
    <source>
        <dbReference type="ARBA" id="ARBA00021035"/>
    </source>
</evidence>
<dbReference type="GO" id="GO:0003887">
    <property type="term" value="F:DNA-directed DNA polymerase activity"/>
    <property type="evidence" value="ECO:0007669"/>
    <property type="project" value="UniProtKB-UniRule"/>
</dbReference>
<keyword evidence="6 10" id="KW-0548">Nucleotidyltransferase</keyword>
<dbReference type="CDD" id="cd00140">
    <property type="entry name" value="beta_clamp"/>
    <property type="match status" value="1"/>
</dbReference>
<gene>
    <name evidence="14" type="ORF">SAMD00020551_2145</name>
</gene>
<reference evidence="14 15" key="1">
    <citation type="submission" date="2013-06" db="EMBL/GenBank/DDBJ databases">
        <title>Whole genome shotgun sequence of Bacillus selenatarsenatis SF-1.</title>
        <authorList>
            <person name="Kuroda M."/>
            <person name="Sei K."/>
            <person name="Yamashita M."/>
            <person name="Ike M."/>
        </authorList>
    </citation>
    <scope>NUCLEOTIDE SEQUENCE [LARGE SCALE GENOMIC DNA]</scope>
    <source>
        <strain evidence="14 15">SF-1</strain>
    </source>
</reference>
<feature type="domain" description="DNA polymerase III beta sliding clamp N-terminal" evidence="11">
    <location>
        <begin position="15"/>
        <end position="138"/>
    </location>
</feature>
<feature type="domain" description="DNA polymerase III beta sliding clamp central" evidence="12">
    <location>
        <begin position="147"/>
        <end position="260"/>
    </location>
</feature>
<dbReference type="Proteomes" id="UP000031014">
    <property type="component" value="Unassembled WGS sequence"/>
</dbReference>
<dbReference type="GO" id="GO:0005737">
    <property type="term" value="C:cytoplasm"/>
    <property type="evidence" value="ECO:0007669"/>
    <property type="project" value="UniProtKB-SubCell"/>
</dbReference>
<dbReference type="InterPro" id="IPR022637">
    <property type="entry name" value="DNA_polIII_beta_cen"/>
</dbReference>
<keyword evidence="5 10" id="KW-0808">Transferase</keyword>
<keyword evidence="8 10" id="KW-0239">DNA-directed DNA polymerase</keyword>
<evidence type="ECO:0000259" key="12">
    <source>
        <dbReference type="Pfam" id="PF02767"/>
    </source>
</evidence>
<comment type="similarity">
    <text evidence="2 10">Belongs to the beta sliding clamp family.</text>
</comment>
<evidence type="ECO:0000256" key="6">
    <source>
        <dbReference type="ARBA" id="ARBA00022695"/>
    </source>
</evidence>
<evidence type="ECO:0000259" key="11">
    <source>
        <dbReference type="Pfam" id="PF00712"/>
    </source>
</evidence>
<comment type="subcellular location">
    <subcellularLocation>
        <location evidence="1 10">Cytoplasm</location>
    </subcellularLocation>
</comment>
<dbReference type="Gene3D" id="3.70.10.10">
    <property type="match status" value="1"/>
</dbReference>
<dbReference type="NCBIfam" id="TIGR00663">
    <property type="entry name" value="dnan"/>
    <property type="match status" value="1"/>
</dbReference>
<dbReference type="GO" id="GO:0009360">
    <property type="term" value="C:DNA polymerase III complex"/>
    <property type="evidence" value="ECO:0007669"/>
    <property type="project" value="InterPro"/>
</dbReference>
<proteinExistence type="inferred from homology"/>